<protein>
    <submittedName>
        <fullName evidence="8">Putative multidrug resistant protein</fullName>
    </submittedName>
</protein>
<feature type="transmembrane region" description="Helical" evidence="6">
    <location>
        <begin position="338"/>
        <end position="358"/>
    </location>
</feature>
<dbReference type="OrthoDB" id="5376138at2759"/>
<evidence type="ECO:0000256" key="1">
    <source>
        <dbReference type="ARBA" id="ARBA00004141"/>
    </source>
</evidence>
<dbReference type="PROSITE" id="PS50850">
    <property type="entry name" value="MFS"/>
    <property type="match status" value="1"/>
</dbReference>
<dbReference type="Gene3D" id="1.20.1250.20">
    <property type="entry name" value="MFS general substrate transporter like domains"/>
    <property type="match status" value="1"/>
</dbReference>
<dbReference type="Pfam" id="PF07690">
    <property type="entry name" value="MFS_1"/>
    <property type="match status" value="1"/>
</dbReference>
<feature type="compositionally biased region" description="Low complexity" evidence="5">
    <location>
        <begin position="695"/>
        <end position="706"/>
    </location>
</feature>
<keyword evidence="4 6" id="KW-0472">Membrane</keyword>
<feature type="transmembrane region" description="Helical" evidence="6">
    <location>
        <begin position="482"/>
        <end position="506"/>
    </location>
</feature>
<evidence type="ECO:0000256" key="2">
    <source>
        <dbReference type="ARBA" id="ARBA00022692"/>
    </source>
</evidence>
<feature type="transmembrane region" description="Helical" evidence="6">
    <location>
        <begin position="557"/>
        <end position="579"/>
    </location>
</feature>
<evidence type="ECO:0000256" key="3">
    <source>
        <dbReference type="ARBA" id="ARBA00022989"/>
    </source>
</evidence>
<evidence type="ECO:0000313" key="9">
    <source>
        <dbReference type="Proteomes" id="UP000242877"/>
    </source>
</evidence>
<gene>
    <name evidence="8" type="ORF">AAP_05335</name>
</gene>
<feature type="region of interest" description="Disordered" evidence="5">
    <location>
        <begin position="1"/>
        <end position="134"/>
    </location>
</feature>
<dbReference type="InterPro" id="IPR011701">
    <property type="entry name" value="MFS"/>
</dbReference>
<feature type="transmembrane region" description="Helical" evidence="6">
    <location>
        <begin position="439"/>
        <end position="462"/>
    </location>
</feature>
<evidence type="ECO:0000256" key="6">
    <source>
        <dbReference type="SAM" id="Phobius"/>
    </source>
</evidence>
<dbReference type="GO" id="GO:0005886">
    <property type="term" value="C:plasma membrane"/>
    <property type="evidence" value="ECO:0007669"/>
    <property type="project" value="TreeGrafter"/>
</dbReference>
<name>A0A167VQB1_9EURO</name>
<dbReference type="FunFam" id="1.20.1250.20:FF:000088">
    <property type="entry name" value="MFS multidrug transporter, putative"/>
    <property type="match status" value="1"/>
</dbReference>
<dbReference type="SUPFAM" id="SSF103473">
    <property type="entry name" value="MFS general substrate transporter"/>
    <property type="match status" value="1"/>
</dbReference>
<feature type="transmembrane region" description="Helical" evidence="6">
    <location>
        <begin position="531"/>
        <end position="551"/>
    </location>
</feature>
<dbReference type="GO" id="GO:0022857">
    <property type="term" value="F:transmembrane transporter activity"/>
    <property type="evidence" value="ECO:0007669"/>
    <property type="project" value="InterPro"/>
</dbReference>
<reference evidence="8 9" key="1">
    <citation type="journal article" date="2016" name="Genome Biol. Evol.">
        <title>Divergent and convergent evolution of fungal pathogenicity.</title>
        <authorList>
            <person name="Shang Y."/>
            <person name="Xiao G."/>
            <person name="Zheng P."/>
            <person name="Cen K."/>
            <person name="Zhan S."/>
            <person name="Wang C."/>
        </authorList>
    </citation>
    <scope>NUCLEOTIDE SEQUENCE [LARGE SCALE GENOMIC DNA]</scope>
    <source>
        <strain evidence="8 9">ARSEF 7405</strain>
    </source>
</reference>
<feature type="transmembrane region" description="Helical" evidence="6">
    <location>
        <begin position="630"/>
        <end position="648"/>
    </location>
</feature>
<dbReference type="PANTHER" id="PTHR23502:SF3">
    <property type="entry name" value="MAJOR FACILITATOR SUPERFAMILY (MFS) PROFILE DOMAIN-CONTAINING PROTEIN-RELATED"/>
    <property type="match status" value="1"/>
</dbReference>
<evidence type="ECO:0000256" key="5">
    <source>
        <dbReference type="SAM" id="MobiDB-lite"/>
    </source>
</evidence>
<feature type="compositionally biased region" description="Basic and acidic residues" evidence="5">
    <location>
        <begin position="70"/>
        <end position="82"/>
    </location>
</feature>
<accession>A0A167VQB1</accession>
<feature type="compositionally biased region" description="Polar residues" evidence="5">
    <location>
        <begin position="32"/>
        <end position="62"/>
    </location>
</feature>
<comment type="caution">
    <text evidence="8">The sequence shown here is derived from an EMBL/GenBank/DDBJ whole genome shotgun (WGS) entry which is preliminary data.</text>
</comment>
<dbReference type="Proteomes" id="UP000242877">
    <property type="component" value="Unassembled WGS sequence"/>
</dbReference>
<dbReference type="PANTHER" id="PTHR23502">
    <property type="entry name" value="MAJOR FACILITATOR SUPERFAMILY"/>
    <property type="match status" value="1"/>
</dbReference>
<keyword evidence="9" id="KW-1185">Reference proteome</keyword>
<feature type="region of interest" description="Disordered" evidence="5">
    <location>
        <begin position="689"/>
        <end position="715"/>
    </location>
</feature>
<evidence type="ECO:0000313" key="8">
    <source>
        <dbReference type="EMBL" id="KZZ87851.1"/>
    </source>
</evidence>
<keyword evidence="3 6" id="KW-1133">Transmembrane helix</keyword>
<evidence type="ECO:0000256" key="4">
    <source>
        <dbReference type="ARBA" id="ARBA00023136"/>
    </source>
</evidence>
<feature type="transmembrane region" description="Helical" evidence="6">
    <location>
        <begin position="307"/>
        <end position="326"/>
    </location>
</feature>
<evidence type="ECO:0000259" key="7">
    <source>
        <dbReference type="PROSITE" id="PS50850"/>
    </source>
</evidence>
<keyword evidence="2 6" id="KW-0812">Transmembrane</keyword>
<dbReference type="AlphaFoldDB" id="A0A167VQB1"/>
<organism evidence="8 9">
    <name type="scientific">Ascosphaera apis ARSEF 7405</name>
    <dbReference type="NCBI Taxonomy" id="392613"/>
    <lineage>
        <taxon>Eukaryota</taxon>
        <taxon>Fungi</taxon>
        <taxon>Dikarya</taxon>
        <taxon>Ascomycota</taxon>
        <taxon>Pezizomycotina</taxon>
        <taxon>Eurotiomycetes</taxon>
        <taxon>Eurotiomycetidae</taxon>
        <taxon>Onygenales</taxon>
        <taxon>Ascosphaeraceae</taxon>
        <taxon>Ascosphaera</taxon>
    </lineage>
</organism>
<dbReference type="InterPro" id="IPR020846">
    <property type="entry name" value="MFS_dom"/>
</dbReference>
<feature type="compositionally biased region" description="Polar residues" evidence="5">
    <location>
        <begin position="1"/>
        <end position="10"/>
    </location>
</feature>
<comment type="subcellular location">
    <subcellularLocation>
        <location evidence="1">Membrane</location>
        <topology evidence="1">Multi-pass membrane protein</topology>
    </subcellularLocation>
</comment>
<proteinExistence type="predicted"/>
<dbReference type="VEuPathDB" id="FungiDB:AAP_05335"/>
<feature type="domain" description="Major facilitator superfamily (MFS) profile" evidence="7">
    <location>
        <begin position="214"/>
        <end position="653"/>
    </location>
</feature>
<sequence length="715" mass="79400">MPDRPSSTESPRPIRKVPVDPNAIDPERLSHHSSSPDIQNSQPIASTPSNVPTQTRSNAHQSSGEEDEKNLETQDSKGEHKGLSRVATAASAILRPLDFTDRPAPPPQALDSTSSSDPEKEADEISPEELTAYQYSDGRVKIGRPGMGERLVTYHPEDLQDIRRKNSLLKTDVEKAVEGEAGLKPNEEGKIVLSQRAGYLATAYGFSSRKKWLTLVFTGFIQISMNFNTSVYPNAVPLIADERNVSQQAARVGQMIYLVAYAFGCELWAPWSEEFGRKPILQLSLLCCNLIQILAACAPNFGSIIVARFLGGLFTANGGVTLAVVADMYEPDEHQFALAYMVLVSCFGITCGGFIGGFLQQRAPKAKWNFWTQMALNAVVQIAHFLIVPETRATILLDREARRRRRNGEQNIWGPNEAESDRLSPRRLFSYWIRPFQMLVYEPIVACCCALSGFSDMLIYIFQESYPMVFQQGWPGHKSWNFTTIEVSLCFLAVIVGYVLAYFIYLPRWNWEFKQRKGPGGPETLAPEARLFMLLFLAPWLPIGLFGFAWTSTGPPIHWIAPLIFSALISIANYSIYYGTIDYMIAAYGPYSASACGGNAFSRDLLAGISSMFAVPMYEGMNGYQWSSTFLAFVAIIVVLPVYVFYFYGPHIRSRSKFAQALAADRAANEGKNPDYDWAVEHNSIYNRTSTSRPASATNVSSSASSPGEGRAEHV</sequence>
<dbReference type="EMBL" id="AZGZ01000030">
    <property type="protein sequence ID" value="KZZ87851.1"/>
    <property type="molecule type" value="Genomic_DNA"/>
</dbReference>
<dbReference type="InterPro" id="IPR036259">
    <property type="entry name" value="MFS_trans_sf"/>
</dbReference>